<gene>
    <name evidence="1" type="ORF">ACFPCY_18525</name>
</gene>
<dbReference type="Proteomes" id="UP001595872">
    <property type="component" value="Unassembled WGS sequence"/>
</dbReference>
<reference evidence="2" key="1">
    <citation type="journal article" date="2019" name="Int. J. Syst. Evol. Microbiol.">
        <title>The Global Catalogue of Microorganisms (GCM) 10K type strain sequencing project: providing services to taxonomists for standard genome sequencing and annotation.</title>
        <authorList>
            <consortium name="The Broad Institute Genomics Platform"/>
            <consortium name="The Broad Institute Genome Sequencing Center for Infectious Disease"/>
            <person name="Wu L."/>
            <person name="Ma J."/>
        </authorList>
    </citation>
    <scope>NUCLEOTIDE SEQUENCE [LARGE SCALE GENOMIC DNA]</scope>
    <source>
        <strain evidence="2">KLKA75</strain>
    </source>
</reference>
<sequence length="267" mass="28744">MTTPLIIPPTPAFPANRWPDRRTPDNTRIDQQIRELGYDPDTKKKIGSEFLATSIDLSSAAGEKVLRDALSDPTNYVVLVRGSELTYTPGPFEAVTDLHFNCTPDQADYDLTWNHTVGSTATFAVSAAVGASFYGVVNASLTASFGLSWQQTDSVSRGHTLPVASKHVGWLERSAALHILTGEIWIFYALFGDVRLAFYGNGGITGPATDGRPKGAMVSKDRAMTQTEKNQWCGAVPAPFEADPLTLPGGLLPFLDPADTTPVVDDS</sequence>
<accession>A0ABV9TZ93</accession>
<keyword evidence="2" id="KW-1185">Reference proteome</keyword>
<evidence type="ECO:0000313" key="2">
    <source>
        <dbReference type="Proteomes" id="UP001595872"/>
    </source>
</evidence>
<name>A0ABV9TZ93_9ACTN</name>
<dbReference type="RefSeq" id="WP_378256745.1">
    <property type="nucleotide sequence ID" value="NZ_JBHSIT010000005.1"/>
</dbReference>
<comment type="caution">
    <text evidence="1">The sequence shown here is derived from an EMBL/GenBank/DDBJ whole genome shotgun (WGS) entry which is preliminary data.</text>
</comment>
<evidence type="ECO:0000313" key="1">
    <source>
        <dbReference type="EMBL" id="MFC4909324.1"/>
    </source>
</evidence>
<protein>
    <submittedName>
        <fullName evidence="1">Uncharacterized protein</fullName>
    </submittedName>
</protein>
<dbReference type="EMBL" id="JBHSIT010000005">
    <property type="protein sequence ID" value="MFC4909324.1"/>
    <property type="molecule type" value="Genomic_DNA"/>
</dbReference>
<organism evidence="1 2">
    <name type="scientific">Actinomadura gamaensis</name>
    <dbReference type="NCBI Taxonomy" id="1763541"/>
    <lineage>
        <taxon>Bacteria</taxon>
        <taxon>Bacillati</taxon>
        <taxon>Actinomycetota</taxon>
        <taxon>Actinomycetes</taxon>
        <taxon>Streptosporangiales</taxon>
        <taxon>Thermomonosporaceae</taxon>
        <taxon>Actinomadura</taxon>
    </lineage>
</organism>
<proteinExistence type="predicted"/>